<feature type="repeat" description="ANK" evidence="3">
    <location>
        <begin position="670"/>
        <end position="702"/>
    </location>
</feature>
<dbReference type="SUPFAM" id="SSF57625">
    <property type="entry name" value="Invertebrate chitin-binding proteins"/>
    <property type="match status" value="1"/>
</dbReference>
<evidence type="ECO:0000256" key="5">
    <source>
        <dbReference type="SAM" id="Phobius"/>
    </source>
</evidence>
<keyword evidence="5" id="KW-0472">Membrane</keyword>
<dbReference type="PANTHER" id="PTHR24173">
    <property type="entry name" value="ANKYRIN REPEAT CONTAINING"/>
    <property type="match status" value="1"/>
</dbReference>
<dbReference type="PANTHER" id="PTHR24173:SF74">
    <property type="entry name" value="ANKYRIN REPEAT DOMAIN-CONTAINING PROTEIN 16"/>
    <property type="match status" value="1"/>
</dbReference>
<dbReference type="Gene3D" id="1.25.40.20">
    <property type="entry name" value="Ankyrin repeat-containing domain"/>
    <property type="match status" value="3"/>
</dbReference>
<sequence length="1441" mass="161980">MGDAAASFIEMDNMLRLAGHPKPTYFQDPLHTLRFYRGVYEVERLEVGGMATNATSVYSRGHGNAIYQCKEEGFFLKADSCRDYYQCEKLPLSNDFILYEIFCHPGTKFEYATKTCSARDTFLPRCDAREYTAFIQKSRLNNGNTIRSDRGDISNLDILLEKNLPTLVRKKRFPFALVFAGFSALGSLAGASASIAGTVLANKRKASKGEQGTETSLQNIENRLTGLDGKIKDLQFGVMESQIENKFQSEVLQNMISKGSENNRLSFDVIQKLVKDGVLENRFHTAVTQGLISQGNIANEFNFAQVQVSIGKVRNFVSKEIQEVKSTIRKGFEELSTTIDQSRTEPLITQLLNDIKIFKQKTNHIMNIPKKQKGDEIKRHGGYLTYLESNTLPNTLNNIIYQNLAIPKDASDLQAKFVLELLVDGLTVHAHMLSAIVSSYAYLADEALEERNLEDFNAYMMRVSSSIERIKTSIIDSDHRGLLEDVMNVLNSVHQNPYATSIHGLSQLISEKKAQLNQLKSDVNMLLSDNTELYNPGTIQGKPDFSSSNIPVPTGPWQANRKVSYAIQIASENGLSRVGRWSSPYTISNKGCPLIKIPTVDPGLLRLIYRKFDNEKPELVAVVSDNSQTALIDIGRDMLNAASRPNEDIAVQEITTLIDNGGDVNVMIENEMTPLHYAAKYGNVNVMKLLVERGANIKAKAADNQEALHYAAIFGTEQGIRFLISKGADSNAQTKLLGLSALHIAVANGHVDASNALIENNAFLNIKDNNGLTPLHMSIVGNGVTTDLLLGKQTIDVNAVDENGLTPLHYAARGSRKEIVSKLLQHKDTDVNVRTSSLLAPLHFASISGDAVITDLLRAGAEISATDEDGSTPLHYGSFYGNRNAVLELLMYDTLLESVKNNAGKTALDFATENGKHSVIEVFGKDINTLTSIIQQSLEDQATAENNQPQAVNKYTIDDSLVKDCDSSLVERMVQSSMETCERINDVETYVNLVMGAIPLKRYYENNKDYTVLFRNYDDDLREAQQHAKLWRNGDSIVSGIRQTFDLAKEFEVEFNRKLEINQERLDFVAKNVDQAKKINETKHSIQYIEVELEAAREARLGVQENQKKLIKYFDAEIQELEENLAVKRRELKQNFTLIPVLEELIDFMTFVKRDCTKIRDMSIRTRSKTENFRDLLEQDKGAFIRHSQVAKVAYDKLKNDTIKNEERLKQLDIDREQKEKRIRDLQQNINEHQNRLKEAHQSLMDMRKDLAKKVEESNKLTIAGGVLSIFIPIVGVPMLIAANAQQRQAASQNQEAMEINRQEVDIIKSQMELIYSDMNVQRQLIANSSSNSDKIKLEMNVFITLDTDLLTLSSEVDKLLNAIDKAIVGVKYIHSTFVSVIRTLGDLIDVASTAKTDFERLNAKNVIYEEMSKMKCMWKDAHFNLMNLDDCTRLFKILYV</sequence>
<gene>
    <name evidence="7" type="ORF">SK128_008567</name>
</gene>
<keyword evidence="5" id="KW-1133">Transmembrane helix</keyword>
<dbReference type="Gene3D" id="2.170.140.10">
    <property type="entry name" value="Chitin binding domain"/>
    <property type="match status" value="1"/>
</dbReference>
<protein>
    <recommendedName>
        <fullName evidence="6">Chitin-binding type-2 domain-containing protein</fullName>
    </recommendedName>
</protein>
<evidence type="ECO:0000313" key="8">
    <source>
        <dbReference type="Proteomes" id="UP001381693"/>
    </source>
</evidence>
<keyword evidence="1" id="KW-0677">Repeat</keyword>
<dbReference type="SUPFAM" id="SSF48403">
    <property type="entry name" value="Ankyrin repeat"/>
    <property type="match status" value="1"/>
</dbReference>
<dbReference type="InterPro" id="IPR036770">
    <property type="entry name" value="Ankyrin_rpt-contain_sf"/>
</dbReference>
<feature type="domain" description="Chitin-binding type-2" evidence="6">
    <location>
        <begin position="66"/>
        <end position="128"/>
    </location>
</feature>
<organism evidence="7 8">
    <name type="scientific">Halocaridina rubra</name>
    <name type="common">Hawaiian red shrimp</name>
    <dbReference type="NCBI Taxonomy" id="373956"/>
    <lineage>
        <taxon>Eukaryota</taxon>
        <taxon>Metazoa</taxon>
        <taxon>Ecdysozoa</taxon>
        <taxon>Arthropoda</taxon>
        <taxon>Crustacea</taxon>
        <taxon>Multicrustacea</taxon>
        <taxon>Malacostraca</taxon>
        <taxon>Eumalacostraca</taxon>
        <taxon>Eucarida</taxon>
        <taxon>Decapoda</taxon>
        <taxon>Pleocyemata</taxon>
        <taxon>Caridea</taxon>
        <taxon>Atyoidea</taxon>
        <taxon>Atyidae</taxon>
        <taxon>Halocaridina</taxon>
    </lineage>
</organism>
<keyword evidence="2 3" id="KW-0040">ANK repeat</keyword>
<evidence type="ECO:0000259" key="6">
    <source>
        <dbReference type="PROSITE" id="PS50940"/>
    </source>
</evidence>
<accession>A0AAN8XGU7</accession>
<dbReference type="GO" id="GO:0005576">
    <property type="term" value="C:extracellular region"/>
    <property type="evidence" value="ECO:0007669"/>
    <property type="project" value="InterPro"/>
</dbReference>
<keyword evidence="8" id="KW-1185">Reference proteome</keyword>
<keyword evidence="5" id="KW-0812">Transmembrane</keyword>
<proteinExistence type="predicted"/>
<feature type="repeat" description="ANK" evidence="3">
    <location>
        <begin position="737"/>
        <end position="769"/>
    </location>
</feature>
<dbReference type="InterPro" id="IPR002557">
    <property type="entry name" value="Chitin-bd_dom"/>
</dbReference>
<comment type="caution">
    <text evidence="7">The sequence shown here is derived from an EMBL/GenBank/DDBJ whole genome shotgun (WGS) entry which is preliminary data.</text>
</comment>
<dbReference type="GO" id="GO:0008061">
    <property type="term" value="F:chitin binding"/>
    <property type="evidence" value="ECO:0007669"/>
    <property type="project" value="InterPro"/>
</dbReference>
<feature type="coiled-coil region" evidence="4">
    <location>
        <begin position="1209"/>
        <end position="1257"/>
    </location>
</feature>
<feature type="repeat" description="ANK" evidence="3">
    <location>
        <begin position="869"/>
        <end position="891"/>
    </location>
</feature>
<dbReference type="Proteomes" id="UP001381693">
    <property type="component" value="Unassembled WGS sequence"/>
</dbReference>
<feature type="coiled-coil region" evidence="4">
    <location>
        <begin position="1104"/>
        <end position="1131"/>
    </location>
</feature>
<feature type="repeat" description="ANK" evidence="3">
    <location>
        <begin position="703"/>
        <end position="735"/>
    </location>
</feature>
<evidence type="ECO:0000256" key="2">
    <source>
        <dbReference type="ARBA" id="ARBA00023043"/>
    </source>
</evidence>
<feature type="transmembrane region" description="Helical" evidence="5">
    <location>
        <begin position="1261"/>
        <end position="1283"/>
    </location>
</feature>
<name>A0AAN8XGU7_HALRR</name>
<keyword evidence="4" id="KW-0175">Coiled coil</keyword>
<dbReference type="PROSITE" id="PS50297">
    <property type="entry name" value="ANK_REP_REGION"/>
    <property type="match status" value="5"/>
</dbReference>
<dbReference type="InterPro" id="IPR002110">
    <property type="entry name" value="Ankyrin_rpt"/>
</dbReference>
<dbReference type="EMBL" id="JAXCGZ010002437">
    <property type="protein sequence ID" value="KAK7083896.1"/>
    <property type="molecule type" value="Genomic_DNA"/>
</dbReference>
<evidence type="ECO:0000313" key="7">
    <source>
        <dbReference type="EMBL" id="KAK7083896.1"/>
    </source>
</evidence>
<dbReference type="PROSITE" id="PS50088">
    <property type="entry name" value="ANK_REPEAT"/>
    <property type="match status" value="5"/>
</dbReference>
<reference evidence="7 8" key="1">
    <citation type="submission" date="2023-11" db="EMBL/GenBank/DDBJ databases">
        <title>Halocaridina rubra genome assembly.</title>
        <authorList>
            <person name="Smith C."/>
        </authorList>
    </citation>
    <scope>NUCLEOTIDE SEQUENCE [LARGE SCALE GENOMIC DNA]</scope>
    <source>
        <strain evidence="7">EP-1</strain>
        <tissue evidence="7">Whole</tissue>
    </source>
</reference>
<dbReference type="PROSITE" id="PS50940">
    <property type="entry name" value="CHIT_BIND_II"/>
    <property type="match status" value="1"/>
</dbReference>
<dbReference type="PRINTS" id="PR01415">
    <property type="entry name" value="ANKYRIN"/>
</dbReference>
<evidence type="ECO:0000256" key="3">
    <source>
        <dbReference type="PROSITE-ProRule" id="PRU00023"/>
    </source>
</evidence>
<evidence type="ECO:0000256" key="4">
    <source>
        <dbReference type="SAM" id="Coils"/>
    </source>
</evidence>
<dbReference type="Pfam" id="PF12796">
    <property type="entry name" value="Ank_2"/>
    <property type="match status" value="3"/>
</dbReference>
<feature type="repeat" description="ANK" evidence="3">
    <location>
        <begin position="803"/>
        <end position="836"/>
    </location>
</feature>
<dbReference type="SMART" id="SM00248">
    <property type="entry name" value="ANK"/>
    <property type="match status" value="7"/>
</dbReference>
<dbReference type="InterPro" id="IPR036508">
    <property type="entry name" value="Chitin-bd_dom_sf"/>
</dbReference>
<evidence type="ECO:0000256" key="1">
    <source>
        <dbReference type="ARBA" id="ARBA00022737"/>
    </source>
</evidence>
<feature type="coiled-coil region" evidence="4">
    <location>
        <begin position="502"/>
        <end position="529"/>
    </location>
</feature>